<dbReference type="PANTHER" id="PTHR43357">
    <property type="entry name" value="INNER MEMBRANE ABC TRANSPORTER PERMEASE PROTEIN YDCV"/>
    <property type="match status" value="1"/>
</dbReference>
<dbReference type="eggNOG" id="COG1177">
    <property type="taxonomic scope" value="Bacteria"/>
</dbReference>
<keyword evidence="4" id="KW-0997">Cell inner membrane</keyword>
<feature type="transmembrane region" description="Helical" evidence="8">
    <location>
        <begin position="217"/>
        <end position="238"/>
    </location>
</feature>
<dbReference type="HOGENOM" id="CLU_016047_3_1_0"/>
<gene>
    <name evidence="10" type="ORF">U27_00038</name>
</gene>
<evidence type="ECO:0000313" key="11">
    <source>
        <dbReference type="Proteomes" id="UP000030661"/>
    </source>
</evidence>
<reference evidence="10" key="1">
    <citation type="journal article" date="2015" name="PeerJ">
        <title>First genomic representation of candidate bacterial phylum KSB3 points to enhanced environmental sensing as a trigger of wastewater bulking.</title>
        <authorList>
            <person name="Sekiguchi Y."/>
            <person name="Ohashi A."/>
            <person name="Parks D.H."/>
            <person name="Yamauchi T."/>
            <person name="Tyson G.W."/>
            <person name="Hugenholtz P."/>
        </authorList>
    </citation>
    <scope>NUCLEOTIDE SEQUENCE [LARGE SCALE GENOMIC DNA]</scope>
</reference>
<evidence type="ECO:0000256" key="7">
    <source>
        <dbReference type="ARBA" id="ARBA00023136"/>
    </source>
</evidence>
<feature type="transmembrane region" description="Helical" evidence="8">
    <location>
        <begin position="244"/>
        <end position="263"/>
    </location>
</feature>
<evidence type="ECO:0000313" key="10">
    <source>
        <dbReference type="EMBL" id="GAK60147.1"/>
    </source>
</evidence>
<dbReference type="InterPro" id="IPR000515">
    <property type="entry name" value="MetI-like"/>
</dbReference>
<dbReference type="STRING" id="1499967.U27_00038"/>
<comment type="subcellular location">
    <subcellularLocation>
        <location evidence="1">Cell inner membrane</location>
        <topology evidence="1">Multi-pass membrane protein</topology>
    </subcellularLocation>
    <subcellularLocation>
        <location evidence="8">Cell membrane</location>
        <topology evidence="8">Multi-pass membrane protein</topology>
    </subcellularLocation>
</comment>
<keyword evidence="6 8" id="KW-1133">Transmembrane helix</keyword>
<evidence type="ECO:0000256" key="3">
    <source>
        <dbReference type="ARBA" id="ARBA00022475"/>
    </source>
</evidence>
<dbReference type="InterPro" id="IPR035906">
    <property type="entry name" value="MetI-like_sf"/>
</dbReference>
<sequence length="276" mass="30133">MKGKRFYIRFGFEILLLILSLLILFGPMLSLGLWSVAEQWYWPHLFPQKMGFSYWAQALGIQKSFAIGAVSIVPAFIRSILIAVTTVVLSMSIAIPAGYALAKYRVPFASLLLLLFLMPNAFPQQPIFVNLLSIFTKWDLAGRVSGVLMVHILVGLVYGIWITSATFKAIPNHLIEAARSVGASSSVAFLKITLPLAAPGLLASSVFVFITSLDEFTGTFFIGLPFVNTLPLTLYSASGTNMQFSSVIGVLLLIPSILFMSLIQKLLKAEYVGGMG</sequence>
<evidence type="ECO:0000256" key="8">
    <source>
        <dbReference type="RuleBase" id="RU363032"/>
    </source>
</evidence>
<dbReference type="PROSITE" id="PS50928">
    <property type="entry name" value="ABC_TM1"/>
    <property type="match status" value="1"/>
</dbReference>
<evidence type="ECO:0000259" key="9">
    <source>
        <dbReference type="PROSITE" id="PS50928"/>
    </source>
</evidence>
<keyword evidence="2 8" id="KW-0813">Transport</keyword>
<dbReference type="GO" id="GO:0005886">
    <property type="term" value="C:plasma membrane"/>
    <property type="evidence" value="ECO:0007669"/>
    <property type="project" value="UniProtKB-SubCell"/>
</dbReference>
<keyword evidence="11" id="KW-1185">Reference proteome</keyword>
<dbReference type="CDD" id="cd06261">
    <property type="entry name" value="TM_PBP2"/>
    <property type="match status" value="1"/>
</dbReference>
<dbReference type="Gene3D" id="1.10.3720.10">
    <property type="entry name" value="MetI-like"/>
    <property type="match status" value="1"/>
</dbReference>
<evidence type="ECO:0000256" key="1">
    <source>
        <dbReference type="ARBA" id="ARBA00004429"/>
    </source>
</evidence>
<dbReference type="AlphaFoldDB" id="A0A081C6E2"/>
<dbReference type="Proteomes" id="UP000030661">
    <property type="component" value="Unassembled WGS sequence"/>
</dbReference>
<evidence type="ECO:0000256" key="5">
    <source>
        <dbReference type="ARBA" id="ARBA00022692"/>
    </source>
</evidence>
<proteinExistence type="inferred from homology"/>
<feature type="domain" description="ABC transmembrane type-1" evidence="9">
    <location>
        <begin position="76"/>
        <end position="263"/>
    </location>
</feature>
<name>A0A081C6E2_VECG1</name>
<feature type="transmembrane region" description="Helical" evidence="8">
    <location>
        <begin position="187"/>
        <end position="210"/>
    </location>
</feature>
<accession>A0A081C6E2</accession>
<organism evidence="10">
    <name type="scientific">Vecturithrix granuli</name>
    <dbReference type="NCBI Taxonomy" id="1499967"/>
    <lineage>
        <taxon>Bacteria</taxon>
        <taxon>Candidatus Moduliflexota</taxon>
        <taxon>Candidatus Vecturitrichia</taxon>
        <taxon>Candidatus Vecturitrichales</taxon>
        <taxon>Candidatus Vecturitrichaceae</taxon>
        <taxon>Candidatus Vecturithrix</taxon>
    </lineage>
</organism>
<comment type="similarity">
    <text evidence="8">Belongs to the binding-protein-dependent transport system permease family.</text>
</comment>
<keyword evidence="7 8" id="KW-0472">Membrane</keyword>
<feature type="transmembrane region" description="Helical" evidence="8">
    <location>
        <begin position="12"/>
        <end position="34"/>
    </location>
</feature>
<feature type="transmembrane region" description="Helical" evidence="8">
    <location>
        <begin position="80"/>
        <end position="102"/>
    </location>
</feature>
<evidence type="ECO:0000256" key="6">
    <source>
        <dbReference type="ARBA" id="ARBA00022989"/>
    </source>
</evidence>
<feature type="transmembrane region" description="Helical" evidence="8">
    <location>
        <begin position="54"/>
        <end position="73"/>
    </location>
</feature>
<protein>
    <submittedName>
        <fullName evidence="10">Binding-protein-dependent transport systems inner membrane component</fullName>
    </submittedName>
</protein>
<evidence type="ECO:0000256" key="2">
    <source>
        <dbReference type="ARBA" id="ARBA00022448"/>
    </source>
</evidence>
<feature type="transmembrane region" description="Helical" evidence="8">
    <location>
        <begin position="147"/>
        <end position="167"/>
    </location>
</feature>
<evidence type="ECO:0000256" key="4">
    <source>
        <dbReference type="ARBA" id="ARBA00022519"/>
    </source>
</evidence>
<dbReference type="SUPFAM" id="SSF161098">
    <property type="entry name" value="MetI-like"/>
    <property type="match status" value="1"/>
</dbReference>
<dbReference type="PANTHER" id="PTHR43357:SF4">
    <property type="entry name" value="INNER MEMBRANE ABC TRANSPORTER PERMEASE PROTEIN YDCV"/>
    <property type="match status" value="1"/>
</dbReference>
<dbReference type="Pfam" id="PF00528">
    <property type="entry name" value="BPD_transp_1"/>
    <property type="match status" value="1"/>
</dbReference>
<dbReference type="EMBL" id="DF820472">
    <property type="protein sequence ID" value="GAK60147.1"/>
    <property type="molecule type" value="Genomic_DNA"/>
</dbReference>
<keyword evidence="3" id="KW-1003">Cell membrane</keyword>
<dbReference type="GO" id="GO:0055085">
    <property type="term" value="P:transmembrane transport"/>
    <property type="evidence" value="ECO:0007669"/>
    <property type="project" value="InterPro"/>
</dbReference>
<keyword evidence="5 8" id="KW-0812">Transmembrane</keyword>